<dbReference type="RefSeq" id="WP_069962653.1">
    <property type="nucleotide sequence ID" value="NZ_CP016094.1"/>
</dbReference>
<dbReference type="STRING" id="1838286.Verru16b_02594"/>
<keyword evidence="4 8" id="KW-0808">Transferase</keyword>
<dbReference type="EMBL" id="CP016094">
    <property type="protein sequence ID" value="AOS45513.1"/>
    <property type="molecule type" value="Genomic_DNA"/>
</dbReference>
<feature type="transmembrane region" description="Helical" evidence="8">
    <location>
        <begin position="274"/>
        <end position="295"/>
    </location>
</feature>
<evidence type="ECO:0000256" key="6">
    <source>
        <dbReference type="ARBA" id="ARBA00022989"/>
    </source>
</evidence>
<keyword evidence="5 8" id="KW-0812">Transmembrane</keyword>
<dbReference type="NCBIfam" id="TIGR00751">
    <property type="entry name" value="menA"/>
    <property type="match status" value="1"/>
</dbReference>
<organism evidence="10 11">
    <name type="scientific">Lacunisphaera limnophila</name>
    <dbReference type="NCBI Taxonomy" id="1838286"/>
    <lineage>
        <taxon>Bacteria</taxon>
        <taxon>Pseudomonadati</taxon>
        <taxon>Verrucomicrobiota</taxon>
        <taxon>Opitutia</taxon>
        <taxon>Opitutales</taxon>
        <taxon>Opitutaceae</taxon>
        <taxon>Lacunisphaera</taxon>
    </lineage>
</organism>
<dbReference type="GO" id="GO:0009234">
    <property type="term" value="P:menaquinone biosynthetic process"/>
    <property type="evidence" value="ECO:0007669"/>
    <property type="project" value="UniProtKB-UniRule"/>
</dbReference>
<dbReference type="PATRIC" id="fig|1838286.3.peg.2609"/>
<comment type="subcellular location">
    <subcellularLocation>
        <location evidence="8">Cell membrane</location>
        <topology evidence="8">Multi-pass membrane protein</topology>
    </subcellularLocation>
    <subcellularLocation>
        <location evidence="1">Membrane</location>
        <topology evidence="1">Multi-pass membrane protein</topology>
    </subcellularLocation>
</comment>
<protein>
    <recommendedName>
        <fullName evidence="8 9">1,4-dihydroxy-2-naphthoate octaprenyltransferase</fullName>
        <shortName evidence="8">DHNA-octaprenyltransferase</shortName>
        <ecNumber evidence="8 9">2.5.1.74</ecNumber>
    </recommendedName>
</protein>
<comment type="pathway">
    <text evidence="8">Quinol/quinone metabolism; menaquinone biosynthesis; menaquinol from 1,4-dihydroxy-2-naphthoate: step 1/2.</text>
</comment>
<dbReference type="GO" id="GO:0005886">
    <property type="term" value="C:plasma membrane"/>
    <property type="evidence" value="ECO:0007669"/>
    <property type="project" value="UniProtKB-SubCell"/>
</dbReference>
<comment type="function">
    <text evidence="8">Conversion of 1,4-dihydroxy-2-naphthoate (DHNA) to demethylmenaquinone (DMK).</text>
</comment>
<name>A0A1D8AXA2_9BACT</name>
<evidence type="ECO:0000256" key="9">
    <source>
        <dbReference type="NCBIfam" id="TIGR00751"/>
    </source>
</evidence>
<dbReference type="InterPro" id="IPR026046">
    <property type="entry name" value="UBIAD1"/>
</dbReference>
<feature type="transmembrane region" description="Helical" evidence="8">
    <location>
        <begin position="216"/>
        <end position="237"/>
    </location>
</feature>
<dbReference type="InterPro" id="IPR000537">
    <property type="entry name" value="UbiA_prenyltransferase"/>
</dbReference>
<dbReference type="InterPro" id="IPR044878">
    <property type="entry name" value="UbiA_sf"/>
</dbReference>
<dbReference type="Proteomes" id="UP000095228">
    <property type="component" value="Chromosome"/>
</dbReference>
<evidence type="ECO:0000256" key="8">
    <source>
        <dbReference type="HAMAP-Rule" id="MF_01937"/>
    </source>
</evidence>
<dbReference type="KEGG" id="obg:Verru16b_02594"/>
<keyword evidence="11" id="KW-1185">Reference proteome</keyword>
<dbReference type="PIRSF" id="PIRSF005355">
    <property type="entry name" value="UBIAD1"/>
    <property type="match status" value="1"/>
</dbReference>
<dbReference type="OrthoDB" id="9767568at2"/>
<accession>A0A1D8AXA2</accession>
<comment type="similarity">
    <text evidence="8">Belongs to the MenA family. Type 1 subfamily.</text>
</comment>
<feature type="transmembrane region" description="Helical" evidence="8">
    <location>
        <begin position="82"/>
        <end position="111"/>
    </location>
</feature>
<dbReference type="AlphaFoldDB" id="A0A1D8AXA2"/>
<reference evidence="10 11" key="1">
    <citation type="submission" date="2016-06" db="EMBL/GenBank/DDBJ databases">
        <title>Three novel species with peptidoglycan cell walls form the new genus Lacunisphaera gen. nov. in the family Opitutaceae of the verrucomicrobial subdivision 4.</title>
        <authorList>
            <person name="Rast P."/>
            <person name="Gloeckner I."/>
            <person name="Jogler M."/>
            <person name="Boedeker C."/>
            <person name="Jeske O."/>
            <person name="Wiegand S."/>
            <person name="Reinhardt R."/>
            <person name="Schumann P."/>
            <person name="Rohde M."/>
            <person name="Spring S."/>
            <person name="Gloeckner F.O."/>
            <person name="Jogler C."/>
        </authorList>
    </citation>
    <scope>NUCLEOTIDE SEQUENCE [LARGE SCALE GENOMIC DNA]</scope>
    <source>
        <strain evidence="10 11">IG16b</strain>
    </source>
</reference>
<dbReference type="InterPro" id="IPR004657">
    <property type="entry name" value="MenA"/>
</dbReference>
<comment type="catalytic activity">
    <reaction evidence="8">
        <text>an all-trans-polyprenyl diphosphate + 1,4-dihydroxy-2-naphthoate + H(+) = a 2-demethylmenaquinol + CO2 + diphosphate</text>
        <dbReference type="Rhea" id="RHEA:26478"/>
        <dbReference type="Rhea" id="RHEA-COMP:9563"/>
        <dbReference type="Rhea" id="RHEA-COMP:9564"/>
        <dbReference type="ChEBI" id="CHEBI:11173"/>
        <dbReference type="ChEBI" id="CHEBI:15378"/>
        <dbReference type="ChEBI" id="CHEBI:16526"/>
        <dbReference type="ChEBI" id="CHEBI:33019"/>
        <dbReference type="ChEBI" id="CHEBI:55437"/>
        <dbReference type="ChEBI" id="CHEBI:58914"/>
        <dbReference type="EC" id="2.5.1.74"/>
    </reaction>
</comment>
<dbReference type="Gene3D" id="1.10.357.140">
    <property type="entry name" value="UbiA prenyltransferase"/>
    <property type="match status" value="1"/>
</dbReference>
<dbReference type="PANTHER" id="PTHR13929:SF0">
    <property type="entry name" value="UBIA PRENYLTRANSFERASE DOMAIN-CONTAINING PROTEIN 1"/>
    <property type="match status" value="1"/>
</dbReference>
<feature type="transmembrane region" description="Helical" evidence="8">
    <location>
        <begin position="173"/>
        <end position="195"/>
    </location>
</feature>
<dbReference type="HAMAP" id="MF_01937">
    <property type="entry name" value="MenA_1"/>
    <property type="match status" value="1"/>
</dbReference>
<evidence type="ECO:0000313" key="10">
    <source>
        <dbReference type="EMBL" id="AOS45513.1"/>
    </source>
</evidence>
<keyword evidence="3 8" id="KW-1003">Cell membrane</keyword>
<evidence type="ECO:0000313" key="11">
    <source>
        <dbReference type="Proteomes" id="UP000095228"/>
    </source>
</evidence>
<evidence type="ECO:0000256" key="3">
    <source>
        <dbReference type="ARBA" id="ARBA00022475"/>
    </source>
</evidence>
<dbReference type="CDD" id="cd13962">
    <property type="entry name" value="PT_UbiA_UBIAD1"/>
    <property type="match status" value="1"/>
</dbReference>
<feature type="transmembrane region" description="Helical" evidence="8">
    <location>
        <begin position="117"/>
        <end position="136"/>
    </location>
</feature>
<dbReference type="GO" id="GO:0046428">
    <property type="term" value="F:1,4-dihydroxy-2-naphthoate polyprenyltransferase activity"/>
    <property type="evidence" value="ECO:0007669"/>
    <property type="project" value="UniProtKB-UniRule"/>
</dbReference>
<dbReference type="GO" id="GO:0042371">
    <property type="term" value="P:vitamin K biosynthetic process"/>
    <property type="evidence" value="ECO:0007669"/>
    <property type="project" value="TreeGrafter"/>
</dbReference>
<proteinExistence type="inferred from homology"/>
<evidence type="ECO:0000256" key="5">
    <source>
        <dbReference type="ARBA" id="ARBA00022692"/>
    </source>
</evidence>
<dbReference type="EC" id="2.5.1.74" evidence="8 9"/>
<keyword evidence="2 8" id="KW-0474">Menaquinone biosynthesis</keyword>
<feature type="transmembrane region" description="Helical" evidence="8">
    <location>
        <begin position="148"/>
        <end position="167"/>
    </location>
</feature>
<dbReference type="Pfam" id="PF01040">
    <property type="entry name" value="UbiA"/>
    <property type="match status" value="1"/>
</dbReference>
<evidence type="ECO:0000256" key="2">
    <source>
        <dbReference type="ARBA" id="ARBA00022428"/>
    </source>
</evidence>
<keyword evidence="6 8" id="KW-1133">Transmembrane helix</keyword>
<dbReference type="NCBIfam" id="NF004751">
    <property type="entry name" value="PRK06080.1-3"/>
    <property type="match status" value="1"/>
</dbReference>
<gene>
    <name evidence="8 10" type="primary">menA</name>
    <name evidence="10" type="ORF">Verru16b_02594</name>
</gene>
<evidence type="ECO:0000256" key="7">
    <source>
        <dbReference type="ARBA" id="ARBA00023136"/>
    </source>
</evidence>
<feature type="transmembrane region" description="Helical" evidence="8">
    <location>
        <begin position="18"/>
        <end position="35"/>
    </location>
</feature>
<dbReference type="Gene3D" id="1.20.120.1780">
    <property type="entry name" value="UbiA prenyltransferase"/>
    <property type="match status" value="1"/>
</dbReference>
<keyword evidence="7 8" id="KW-0472">Membrane</keyword>
<evidence type="ECO:0000256" key="4">
    <source>
        <dbReference type="ARBA" id="ARBA00022679"/>
    </source>
</evidence>
<evidence type="ECO:0000256" key="1">
    <source>
        <dbReference type="ARBA" id="ARBA00004141"/>
    </source>
</evidence>
<dbReference type="PANTHER" id="PTHR13929">
    <property type="entry name" value="1,4-DIHYDROXY-2-NAPHTHOATE OCTAPRENYLTRANSFERASE"/>
    <property type="match status" value="1"/>
</dbReference>
<sequence>MTATAGWRPWLEAARPRTLPAAVIPVMVGTALAAAHGAADYVQAVVCLTFAVLVQIGTNFANDYFDFVQGADTPARVGPRRAVAAGLIAPGRMLAATAGVLGVAFAVGLVLVIKGGWVLLPIGILSIVCAVAYTGGPFPLGYNGLGDVFVFIFFGLVAVGATFYVQTGGVTSDVVSCAAAIGLLAANILVANNYRDVETDTRAGKRTLVVRFGRRFAVWQYAGSHLVALLCPVALLVTGGYRWPILLPLLLTPQAMALTHRLARSSEPAEQIALLGRTALYLAAFGVLLSVGVVAGR</sequence>
<dbReference type="UniPathway" id="UPA00079">
    <property type="reaction ID" value="UER00168"/>
</dbReference>
<feature type="transmembrane region" description="Helical" evidence="8">
    <location>
        <begin position="41"/>
        <end position="61"/>
    </location>
</feature>